<evidence type="ECO:0000313" key="2">
    <source>
        <dbReference type="Proteomes" id="UP001054945"/>
    </source>
</evidence>
<keyword evidence="2" id="KW-1185">Reference proteome</keyword>
<comment type="caution">
    <text evidence="1">The sequence shown here is derived from an EMBL/GenBank/DDBJ whole genome shotgun (WGS) entry which is preliminary data.</text>
</comment>
<organism evidence="1 2">
    <name type="scientific">Caerostris extrusa</name>
    <name type="common">Bark spider</name>
    <name type="synonym">Caerostris bankana</name>
    <dbReference type="NCBI Taxonomy" id="172846"/>
    <lineage>
        <taxon>Eukaryota</taxon>
        <taxon>Metazoa</taxon>
        <taxon>Ecdysozoa</taxon>
        <taxon>Arthropoda</taxon>
        <taxon>Chelicerata</taxon>
        <taxon>Arachnida</taxon>
        <taxon>Araneae</taxon>
        <taxon>Araneomorphae</taxon>
        <taxon>Entelegynae</taxon>
        <taxon>Araneoidea</taxon>
        <taxon>Araneidae</taxon>
        <taxon>Caerostris</taxon>
    </lineage>
</organism>
<dbReference type="AlphaFoldDB" id="A0AAV4RI91"/>
<proteinExistence type="predicted"/>
<sequence length="102" mass="11457">MEETYDSSDPPSFTRATSSTRTQWVIIVWEVNPSLTAMDMCGLLQPTCGAVVPMFARAAHVYGARPWGCDRYWAGVAAQHRSSAAGWLRLVRYKVSEYQLLK</sequence>
<dbReference type="EMBL" id="BPLR01008101">
    <property type="protein sequence ID" value="GIY22073.1"/>
    <property type="molecule type" value="Genomic_DNA"/>
</dbReference>
<name>A0AAV4RI91_CAEEX</name>
<dbReference type="Proteomes" id="UP001054945">
    <property type="component" value="Unassembled WGS sequence"/>
</dbReference>
<protein>
    <submittedName>
        <fullName evidence="1">Uncharacterized protein</fullName>
    </submittedName>
</protein>
<accession>A0AAV4RI91</accession>
<gene>
    <name evidence="1" type="ORF">CEXT_443341</name>
</gene>
<reference evidence="1 2" key="1">
    <citation type="submission" date="2021-06" db="EMBL/GenBank/DDBJ databases">
        <title>Caerostris extrusa draft genome.</title>
        <authorList>
            <person name="Kono N."/>
            <person name="Arakawa K."/>
        </authorList>
    </citation>
    <scope>NUCLEOTIDE SEQUENCE [LARGE SCALE GENOMIC DNA]</scope>
</reference>
<evidence type="ECO:0000313" key="1">
    <source>
        <dbReference type="EMBL" id="GIY22073.1"/>
    </source>
</evidence>